<dbReference type="InterPro" id="IPR002464">
    <property type="entry name" value="DNA/RNA_helicase_DEAH_CS"/>
</dbReference>
<dbReference type="PANTHER" id="PTHR13710:SF84">
    <property type="entry name" value="ATP-DEPENDENT DNA HELICASE RECS-RELATED"/>
    <property type="match status" value="1"/>
</dbReference>
<proteinExistence type="predicted"/>
<keyword evidence="5" id="KW-0238">DNA-binding</keyword>
<evidence type="ECO:0000259" key="6">
    <source>
        <dbReference type="PROSITE" id="PS51192"/>
    </source>
</evidence>
<dbReference type="InterPro" id="IPR001650">
    <property type="entry name" value="Helicase_C-like"/>
</dbReference>
<dbReference type="SMART" id="SM00490">
    <property type="entry name" value="HELICc"/>
    <property type="match status" value="1"/>
</dbReference>
<dbReference type="PROSITE" id="PS51192">
    <property type="entry name" value="HELICASE_ATP_BIND_1"/>
    <property type="match status" value="1"/>
</dbReference>
<evidence type="ECO:0000313" key="9">
    <source>
        <dbReference type="Proteomes" id="UP000763447"/>
    </source>
</evidence>
<accession>A0ABX1KX69</accession>
<name>A0ABX1KX69_9LACO</name>
<keyword evidence="4" id="KW-0067">ATP-binding</keyword>
<dbReference type="InterPro" id="IPR011545">
    <property type="entry name" value="DEAD/DEAH_box_helicase_dom"/>
</dbReference>
<dbReference type="PROSITE" id="PS51194">
    <property type="entry name" value="HELICASE_CTER"/>
    <property type="match status" value="1"/>
</dbReference>
<evidence type="ECO:0000256" key="1">
    <source>
        <dbReference type="ARBA" id="ARBA00022741"/>
    </source>
</evidence>
<gene>
    <name evidence="8" type="ORF">HC026_02705</name>
</gene>
<dbReference type="Proteomes" id="UP000763447">
    <property type="component" value="Unassembled WGS sequence"/>
</dbReference>
<evidence type="ECO:0000256" key="2">
    <source>
        <dbReference type="ARBA" id="ARBA00022801"/>
    </source>
</evidence>
<sequence>MSTEQLYETLQKRFGFSQFRPGQLEALQALMAGQNTLAVLPTGAGKTLIYELYGAVTQQLVLIVSPLISLMQDQVTTLNVKGEKRATALTSMMSYDERTWVLRHLSAYRFVFVSPEMLSQDQVLNAFQLAQVGLLVVDEAHCISTWGPDFRPEYLLLGQIRHQLNDPLTLMATATATKHVRGDIKEKLQLPHATEIVLPVDRQNIFLDVERFEAQVDKDERLVELIATLKKPGVIYFSSKKKANEMAELLGTKTTCRVAAYHADLDPETRFKVQQQFMQDRLDVICATSAFGMGIDKNNVRFVIHYHVPSDIESYWQEIGRAGRDGQQSVAILLYQSGDEQIAQFLSEATVPQANEISYYFQQNEPQVAGDEKANLIWFYKQHHYREEQVQTSFEKRREQRIIALRKMMGYVRTPECKRQYIQTYFDQTQDEAVSTHCCSSDEPDFQLAELGLLAPADDGDLQERRQATQINWQSILAQLFNAQSEQSDVI</sequence>
<organism evidence="8 9">
    <name type="scientific">Secundilactobacillus angelensis</name>
    <dbReference type="NCBI Taxonomy" id="2722706"/>
    <lineage>
        <taxon>Bacteria</taxon>
        <taxon>Bacillati</taxon>
        <taxon>Bacillota</taxon>
        <taxon>Bacilli</taxon>
        <taxon>Lactobacillales</taxon>
        <taxon>Lactobacillaceae</taxon>
        <taxon>Secundilactobacillus</taxon>
    </lineage>
</organism>
<dbReference type="Gene3D" id="3.40.50.300">
    <property type="entry name" value="P-loop containing nucleotide triphosphate hydrolases"/>
    <property type="match status" value="2"/>
</dbReference>
<dbReference type="Pfam" id="PF00271">
    <property type="entry name" value="Helicase_C"/>
    <property type="match status" value="1"/>
</dbReference>
<dbReference type="GO" id="GO:0004386">
    <property type="term" value="F:helicase activity"/>
    <property type="evidence" value="ECO:0007669"/>
    <property type="project" value="UniProtKB-KW"/>
</dbReference>
<feature type="domain" description="Helicase ATP-binding" evidence="6">
    <location>
        <begin position="27"/>
        <end position="194"/>
    </location>
</feature>
<comment type="caution">
    <text evidence="8">The sequence shown here is derived from an EMBL/GenBank/DDBJ whole genome shotgun (WGS) entry which is preliminary data.</text>
</comment>
<dbReference type="PANTHER" id="PTHR13710">
    <property type="entry name" value="DNA HELICASE RECQ FAMILY MEMBER"/>
    <property type="match status" value="1"/>
</dbReference>
<dbReference type="Pfam" id="PF00270">
    <property type="entry name" value="DEAD"/>
    <property type="match status" value="1"/>
</dbReference>
<evidence type="ECO:0000313" key="8">
    <source>
        <dbReference type="EMBL" id="NLR17827.1"/>
    </source>
</evidence>
<dbReference type="SMART" id="SM00487">
    <property type="entry name" value="DEXDc"/>
    <property type="match status" value="1"/>
</dbReference>
<evidence type="ECO:0000256" key="5">
    <source>
        <dbReference type="ARBA" id="ARBA00023125"/>
    </source>
</evidence>
<reference evidence="8 9" key="1">
    <citation type="submission" date="2020-04" db="EMBL/GenBank/DDBJ databases">
        <title>A novel species of genus Lactobacillus that was isolated from fermented food Zha-chili.</title>
        <authorList>
            <person name="Zhang Z."/>
        </authorList>
    </citation>
    <scope>NUCLEOTIDE SEQUENCE [LARGE SCALE GENOMIC DNA]</scope>
    <source>
        <strain evidence="9">HBUAS51383</strain>
    </source>
</reference>
<keyword evidence="9" id="KW-1185">Reference proteome</keyword>
<dbReference type="PROSITE" id="PS00690">
    <property type="entry name" value="DEAH_ATP_HELICASE"/>
    <property type="match status" value="1"/>
</dbReference>
<dbReference type="InterPro" id="IPR004589">
    <property type="entry name" value="DNA_helicase_ATP-dep_RecQ"/>
</dbReference>
<dbReference type="InterPro" id="IPR014001">
    <property type="entry name" value="Helicase_ATP-bd"/>
</dbReference>
<protein>
    <submittedName>
        <fullName evidence="8">ATP-dependent DNA helicase RecQ</fullName>
    </submittedName>
</protein>
<evidence type="ECO:0000259" key="7">
    <source>
        <dbReference type="PROSITE" id="PS51194"/>
    </source>
</evidence>
<dbReference type="SUPFAM" id="SSF52540">
    <property type="entry name" value="P-loop containing nucleoside triphosphate hydrolases"/>
    <property type="match status" value="1"/>
</dbReference>
<feature type="domain" description="Helicase C-terminal" evidence="7">
    <location>
        <begin position="221"/>
        <end position="372"/>
    </location>
</feature>
<evidence type="ECO:0000256" key="3">
    <source>
        <dbReference type="ARBA" id="ARBA00022806"/>
    </source>
</evidence>
<dbReference type="EMBL" id="JAAXLJ010000003">
    <property type="protein sequence ID" value="NLR17827.1"/>
    <property type="molecule type" value="Genomic_DNA"/>
</dbReference>
<keyword evidence="2" id="KW-0378">Hydrolase</keyword>
<evidence type="ECO:0000256" key="4">
    <source>
        <dbReference type="ARBA" id="ARBA00022840"/>
    </source>
</evidence>
<keyword evidence="3 8" id="KW-0347">Helicase</keyword>
<dbReference type="CDD" id="cd17920">
    <property type="entry name" value="DEXHc_RecQ"/>
    <property type="match status" value="1"/>
</dbReference>
<dbReference type="InterPro" id="IPR027417">
    <property type="entry name" value="P-loop_NTPase"/>
</dbReference>
<keyword evidence="1" id="KW-0547">Nucleotide-binding</keyword>
<dbReference type="NCBIfam" id="TIGR00614">
    <property type="entry name" value="recQ_fam"/>
    <property type="match status" value="1"/>
</dbReference>